<dbReference type="GO" id="GO:0042402">
    <property type="term" value="P:biogenic amine catabolic process"/>
    <property type="evidence" value="ECO:0007669"/>
    <property type="project" value="UniProtKB-ARBA"/>
</dbReference>
<evidence type="ECO:0000256" key="4">
    <source>
        <dbReference type="ARBA" id="ARBA00022840"/>
    </source>
</evidence>
<dbReference type="GO" id="GO:0005524">
    <property type="term" value="F:ATP binding"/>
    <property type="evidence" value="ECO:0007669"/>
    <property type="project" value="UniProtKB-KW"/>
</dbReference>
<comment type="caution">
    <text evidence="8">The sequence shown here is derived from an EMBL/GenBank/DDBJ whole genome shotgun (WGS) entry which is preliminary data.</text>
</comment>
<keyword evidence="4" id="KW-0067">ATP-binding</keyword>
<evidence type="ECO:0000256" key="6">
    <source>
        <dbReference type="RuleBase" id="RU000384"/>
    </source>
</evidence>
<evidence type="ECO:0000313" key="8">
    <source>
        <dbReference type="EMBL" id="THH35573.1"/>
    </source>
</evidence>
<dbReference type="GO" id="GO:0006542">
    <property type="term" value="P:glutamine biosynthetic process"/>
    <property type="evidence" value="ECO:0007669"/>
    <property type="project" value="InterPro"/>
</dbReference>
<dbReference type="SUPFAM" id="SSF55931">
    <property type="entry name" value="Glutamine synthetase/guanido kinase"/>
    <property type="match status" value="1"/>
</dbReference>
<dbReference type="FunFam" id="3.30.590.10:FF:000005">
    <property type="entry name" value="Probable glutamine synthetase"/>
    <property type="match status" value="1"/>
</dbReference>
<evidence type="ECO:0000256" key="3">
    <source>
        <dbReference type="ARBA" id="ARBA00022741"/>
    </source>
</evidence>
<dbReference type="Proteomes" id="UP000308528">
    <property type="component" value="Unassembled WGS sequence"/>
</dbReference>
<comment type="similarity">
    <text evidence="1 5 6">Belongs to the glutamine synthetase family.</text>
</comment>
<evidence type="ECO:0000256" key="1">
    <source>
        <dbReference type="ARBA" id="ARBA00009897"/>
    </source>
</evidence>
<dbReference type="PANTHER" id="PTHR43785">
    <property type="entry name" value="GAMMA-GLUTAMYLPUTRESCINE SYNTHETASE"/>
    <property type="match status" value="1"/>
</dbReference>
<proteinExistence type="inferred from homology"/>
<dbReference type="Gene3D" id="3.30.590.10">
    <property type="entry name" value="Glutamine synthetase/guanido kinase, catalytic domain"/>
    <property type="match status" value="1"/>
</dbReference>
<dbReference type="GO" id="GO:0004356">
    <property type="term" value="F:glutamine synthetase activity"/>
    <property type="evidence" value="ECO:0007669"/>
    <property type="project" value="InterPro"/>
</dbReference>
<evidence type="ECO:0000256" key="5">
    <source>
        <dbReference type="PROSITE-ProRule" id="PRU01331"/>
    </source>
</evidence>
<accession>A0A4V3XK51</accession>
<evidence type="ECO:0000256" key="2">
    <source>
        <dbReference type="ARBA" id="ARBA00022598"/>
    </source>
</evidence>
<sequence length="445" mass="48381">MQTQPDLFGDNPALRVKIAATDVDGVLRAKYVSRDKFGSARENGFGFCNVIFGWDSQDVPYKNAVADPGFADARASIVAESGRTLPWEGNIPFFLADFYTDDSVAGTACPRSLLRRIVARAEAMGFTPRFGPEYEWFSYRETPLSLAEKDFRSPTPLSPGMLGYSGLRTAQRGDLMGDLFDQLAAFGIHLEGLHTETGPGVLEAAITYRDALEAADQAILFKQAVKEISYGHGLVASFMAKPSAALPGCGGHLHQSLWQGDTNVFADPDGRHGMSRTFESYLAGQLRLLPVLMPLFAPNVNSYKRYVAGSWAATRANWGIDNRTVALRVIPEGPTSTRLETRVPGADANPYLAIAGALAAGLYGIEQGWSLDQPPVVGSAYEQSIGESLPKHLGAAAGALQGSGEAATILGTGFRDHFVKTRLWEWEQYLGAVTDWERRRYFELA</sequence>
<dbReference type="PROSITE" id="PS51987">
    <property type="entry name" value="GS_CATALYTIC"/>
    <property type="match status" value="1"/>
</dbReference>
<name>A0A4V3XK51_9BACT</name>
<dbReference type="GO" id="GO:0006576">
    <property type="term" value="P:biogenic amine metabolic process"/>
    <property type="evidence" value="ECO:0007669"/>
    <property type="project" value="UniProtKB-ARBA"/>
</dbReference>
<gene>
    <name evidence="8" type="ORF">E4021_15905</name>
</gene>
<dbReference type="Gene3D" id="3.10.20.70">
    <property type="entry name" value="Glutamine synthetase, N-terminal domain"/>
    <property type="match status" value="1"/>
</dbReference>
<keyword evidence="3" id="KW-0547">Nucleotide-binding</keyword>
<dbReference type="Pfam" id="PF00120">
    <property type="entry name" value="Gln-synt_C"/>
    <property type="match status" value="1"/>
</dbReference>
<keyword evidence="9" id="KW-1185">Reference proteome</keyword>
<dbReference type="OrthoDB" id="9807095at2"/>
<dbReference type="InterPro" id="IPR036651">
    <property type="entry name" value="Gln_synt_N_sf"/>
</dbReference>
<evidence type="ECO:0000259" key="7">
    <source>
        <dbReference type="PROSITE" id="PS51987"/>
    </source>
</evidence>
<evidence type="ECO:0000313" key="9">
    <source>
        <dbReference type="Proteomes" id="UP000308528"/>
    </source>
</evidence>
<dbReference type="RefSeq" id="WP_136460371.1">
    <property type="nucleotide sequence ID" value="NZ_SRSF01000011.1"/>
</dbReference>
<dbReference type="AlphaFoldDB" id="A0A4V3XK51"/>
<dbReference type="PANTHER" id="PTHR43785:SF12">
    <property type="entry name" value="TYPE-1 GLUTAMINE SYNTHETASE 2"/>
    <property type="match status" value="1"/>
</dbReference>
<reference evidence="8 9" key="1">
    <citation type="submission" date="2019-04" db="EMBL/GenBank/DDBJ databases">
        <title>Lewinella litorea sp. nov., isolated from a marine sand.</title>
        <authorList>
            <person name="Yoon J.-H."/>
        </authorList>
    </citation>
    <scope>NUCLEOTIDE SEQUENCE [LARGE SCALE GENOMIC DNA]</scope>
    <source>
        <strain evidence="8 9">HSMS-39</strain>
    </source>
</reference>
<dbReference type="SMART" id="SM01230">
    <property type="entry name" value="Gln-synt_C"/>
    <property type="match status" value="1"/>
</dbReference>
<keyword evidence="2" id="KW-0436">Ligase</keyword>
<dbReference type="EMBL" id="SRSF01000011">
    <property type="protein sequence ID" value="THH35573.1"/>
    <property type="molecule type" value="Genomic_DNA"/>
</dbReference>
<organism evidence="8 9">
    <name type="scientific">Neolewinella litorea</name>
    <dbReference type="NCBI Taxonomy" id="2562452"/>
    <lineage>
        <taxon>Bacteria</taxon>
        <taxon>Pseudomonadati</taxon>
        <taxon>Bacteroidota</taxon>
        <taxon>Saprospiria</taxon>
        <taxon>Saprospirales</taxon>
        <taxon>Lewinellaceae</taxon>
        <taxon>Neolewinella</taxon>
    </lineage>
</organism>
<dbReference type="InterPro" id="IPR008146">
    <property type="entry name" value="Gln_synth_cat_dom"/>
</dbReference>
<dbReference type="InterPro" id="IPR014746">
    <property type="entry name" value="Gln_synth/guanido_kin_cat_dom"/>
</dbReference>
<feature type="domain" description="GS catalytic" evidence="7">
    <location>
        <begin position="110"/>
        <end position="445"/>
    </location>
</feature>
<protein>
    <submittedName>
        <fullName evidence="8">Glutamine synthetase</fullName>
    </submittedName>
</protein>